<dbReference type="SMART" id="SM00822">
    <property type="entry name" value="PKS_KR"/>
    <property type="match status" value="1"/>
</dbReference>
<dbReference type="STRING" id="1890364.A0A2P6NEU1"/>
<dbReference type="AlphaFoldDB" id="A0A2P6NEU1"/>
<evidence type="ECO:0000313" key="4">
    <source>
        <dbReference type="EMBL" id="PRP82468.1"/>
    </source>
</evidence>
<dbReference type="GO" id="GO:0016491">
    <property type="term" value="F:oxidoreductase activity"/>
    <property type="evidence" value="ECO:0007669"/>
    <property type="project" value="UniProtKB-KW"/>
</dbReference>
<evidence type="ECO:0000259" key="3">
    <source>
        <dbReference type="SMART" id="SM00822"/>
    </source>
</evidence>
<accession>A0A2P6NEU1</accession>
<gene>
    <name evidence="4" type="ORF">PROFUN_09715</name>
</gene>
<keyword evidence="5" id="KW-1185">Reference proteome</keyword>
<sequence>MQGLRGEGVANSLRTRVTSIGDVPDVSRSQTKNIKELNPMSKQLVWFITGASRGLGKNLAEEAVARGDIVLGTARNTSVEVKGVTLFKLDVSASQEEIDRVAKEALALHGRVDVLVNNAGYGQLGPVEHVTESAARDQFETNFFGAWKVIKAFLPSFREKKSGHVINISSVAGIAPGAGSGIYAASKFALEGLSEALVQEMAPFNVKVTIVEPGGFRTEFLSASSIRKDEKRDPAYDETANKVISTLESMEGKQRGDPAKASKAIVDVAKESNPPLRLILGPDAFSRTQAKLNRLNEEMARYEKVDPTRASHAPHSEKCGIHNSCRETRSLTALNHCGGKVLLLRLTGVYLFKCVIRPCVRPSWKETLDPLSPHYYTKLFFSTTFRPRPVPSGEQMPGTIAEYTESRSEIDILRVSKETVTIHMEVKRGGPFKSRSKYDITIDPTAVDRSKYRAKAKGKPLNLYKAWNGVLGQQMKAEITIFHHEHEGGLVFARASGHLEKGLRESCFLSFCISPAFQADYSIRFLVLSPVITKGKITEFVFEIADLRRFARIYRDSLDNEKKLKQRRKIELKC</sequence>
<dbReference type="OrthoDB" id="13950at2759"/>
<organism evidence="4 5">
    <name type="scientific">Planoprotostelium fungivorum</name>
    <dbReference type="NCBI Taxonomy" id="1890364"/>
    <lineage>
        <taxon>Eukaryota</taxon>
        <taxon>Amoebozoa</taxon>
        <taxon>Evosea</taxon>
        <taxon>Variosea</taxon>
        <taxon>Cavosteliida</taxon>
        <taxon>Cavosteliaceae</taxon>
        <taxon>Planoprotostelium</taxon>
    </lineage>
</organism>
<dbReference type="Pfam" id="PF00106">
    <property type="entry name" value="adh_short"/>
    <property type="match status" value="1"/>
</dbReference>
<keyword evidence="2" id="KW-0560">Oxidoreductase</keyword>
<comment type="similarity">
    <text evidence="1">Belongs to the short-chain dehydrogenases/reductases (SDR) family.</text>
</comment>
<dbReference type="InParanoid" id="A0A2P6NEU1"/>
<protein>
    <submittedName>
        <fullName evidence="4">Short-chain dehydrogenase/reductase SDR</fullName>
    </submittedName>
</protein>
<dbReference type="InterPro" id="IPR051911">
    <property type="entry name" value="SDR_oxidoreductase"/>
</dbReference>
<dbReference type="Proteomes" id="UP000241769">
    <property type="component" value="Unassembled WGS sequence"/>
</dbReference>
<feature type="domain" description="Ketoreductase" evidence="3">
    <location>
        <begin position="44"/>
        <end position="205"/>
    </location>
</feature>
<dbReference type="EMBL" id="MDYQ01000102">
    <property type="protein sequence ID" value="PRP82468.1"/>
    <property type="molecule type" value="Genomic_DNA"/>
</dbReference>
<dbReference type="CDD" id="cd05374">
    <property type="entry name" value="17beta-HSD-like_SDR_c"/>
    <property type="match status" value="1"/>
</dbReference>
<evidence type="ECO:0000313" key="5">
    <source>
        <dbReference type="Proteomes" id="UP000241769"/>
    </source>
</evidence>
<comment type="caution">
    <text evidence="4">The sequence shown here is derived from an EMBL/GenBank/DDBJ whole genome shotgun (WGS) entry which is preliminary data.</text>
</comment>
<name>A0A2P6NEU1_9EUKA</name>
<dbReference type="PANTHER" id="PTHR43976">
    <property type="entry name" value="SHORT CHAIN DEHYDROGENASE"/>
    <property type="match status" value="1"/>
</dbReference>
<evidence type="ECO:0000256" key="1">
    <source>
        <dbReference type="ARBA" id="ARBA00006484"/>
    </source>
</evidence>
<dbReference type="SUPFAM" id="SSF51735">
    <property type="entry name" value="NAD(P)-binding Rossmann-fold domains"/>
    <property type="match status" value="1"/>
</dbReference>
<reference evidence="4 5" key="1">
    <citation type="journal article" date="2018" name="Genome Biol. Evol.">
        <title>Multiple Roots of Fruiting Body Formation in Amoebozoa.</title>
        <authorList>
            <person name="Hillmann F."/>
            <person name="Forbes G."/>
            <person name="Novohradska S."/>
            <person name="Ferling I."/>
            <person name="Riege K."/>
            <person name="Groth M."/>
            <person name="Westermann M."/>
            <person name="Marz M."/>
            <person name="Spaller T."/>
            <person name="Winckler T."/>
            <person name="Schaap P."/>
            <person name="Glockner G."/>
        </authorList>
    </citation>
    <scope>NUCLEOTIDE SEQUENCE [LARGE SCALE GENOMIC DNA]</scope>
    <source>
        <strain evidence="4 5">Jena</strain>
    </source>
</reference>
<dbReference type="InterPro" id="IPR036291">
    <property type="entry name" value="NAD(P)-bd_dom_sf"/>
</dbReference>
<dbReference type="Gene3D" id="3.40.50.720">
    <property type="entry name" value="NAD(P)-binding Rossmann-like Domain"/>
    <property type="match status" value="1"/>
</dbReference>
<dbReference type="PRINTS" id="PR00080">
    <property type="entry name" value="SDRFAMILY"/>
</dbReference>
<dbReference type="PRINTS" id="PR00081">
    <property type="entry name" value="GDHRDH"/>
</dbReference>
<dbReference type="InterPro" id="IPR057326">
    <property type="entry name" value="KR_dom"/>
</dbReference>
<proteinExistence type="inferred from homology"/>
<dbReference type="PANTHER" id="PTHR43976:SF16">
    <property type="entry name" value="SHORT-CHAIN DEHYDROGENASE_REDUCTASE FAMILY PROTEIN"/>
    <property type="match status" value="1"/>
</dbReference>
<evidence type="ECO:0000256" key="2">
    <source>
        <dbReference type="ARBA" id="ARBA00023002"/>
    </source>
</evidence>
<dbReference type="InterPro" id="IPR002347">
    <property type="entry name" value="SDR_fam"/>
</dbReference>